<protein>
    <submittedName>
        <fullName evidence="2">GNAT family N-acetyltransferase</fullName>
        <ecNumber evidence="2">2.3.-.-</ecNumber>
    </submittedName>
</protein>
<name>A0ABW4JK09_9BACL</name>
<accession>A0ABW4JK09</accession>
<dbReference type="Proteomes" id="UP001597079">
    <property type="component" value="Unassembled WGS sequence"/>
</dbReference>
<keyword evidence="3" id="KW-1185">Reference proteome</keyword>
<dbReference type="PANTHER" id="PTHR37817:SF1">
    <property type="entry name" value="N-ACETYLTRANSFERASE EIS"/>
    <property type="match status" value="1"/>
</dbReference>
<keyword evidence="2" id="KW-0808">Transferase</keyword>
<dbReference type="Pfam" id="PF13527">
    <property type="entry name" value="Acetyltransf_9"/>
    <property type="match status" value="1"/>
</dbReference>
<sequence length="326" mass="36371">MVHDGITIRSERFEDFHEIAELNATTFNYSSGIGEVPLISVLRNRLTFDSELSVVAAYEGRIVGHALFTPQLVRVGGETLKAVILAPIAVHPEFQNRGIGSKLIEEGHIRAERKGYQFSLLVGHPSYYPRFGYLNKMFGQCCLQVQFDDLPTVSENVEERRVEQRDLKELRSMWELWFSDTDLALEPGDSILDWLSHGRRIQTSAIVIDGQLSGYIRYDITTPEKLITFLAKDAPSVNAICSYLKQKVIKSGTKSNGLMIPVHPNATPVTKLINFSFRPLVTTTPPSMIKILDGTNASIAAYCDAVSSQHCSPGCVIWPVEFDVLP</sequence>
<keyword evidence="2" id="KW-0012">Acyltransferase</keyword>
<organism evidence="2 3">
    <name type="scientific">Alicyclobacillus fodiniaquatilis</name>
    <dbReference type="NCBI Taxonomy" id="1661150"/>
    <lineage>
        <taxon>Bacteria</taxon>
        <taxon>Bacillati</taxon>
        <taxon>Bacillota</taxon>
        <taxon>Bacilli</taxon>
        <taxon>Bacillales</taxon>
        <taxon>Alicyclobacillaceae</taxon>
        <taxon>Alicyclobacillus</taxon>
    </lineage>
</organism>
<dbReference type="PANTHER" id="PTHR37817">
    <property type="entry name" value="N-ACETYLTRANSFERASE EIS"/>
    <property type="match status" value="1"/>
</dbReference>
<evidence type="ECO:0000313" key="2">
    <source>
        <dbReference type="EMBL" id="MFD1676727.1"/>
    </source>
</evidence>
<evidence type="ECO:0000259" key="1">
    <source>
        <dbReference type="PROSITE" id="PS51186"/>
    </source>
</evidence>
<proteinExistence type="predicted"/>
<dbReference type="InterPro" id="IPR051554">
    <property type="entry name" value="Acetyltransferase_Eis"/>
</dbReference>
<feature type="domain" description="N-acetyltransferase" evidence="1">
    <location>
        <begin position="6"/>
        <end position="163"/>
    </location>
</feature>
<dbReference type="EMBL" id="JBHUCX010000074">
    <property type="protein sequence ID" value="MFD1676727.1"/>
    <property type="molecule type" value="Genomic_DNA"/>
</dbReference>
<dbReference type="Gene3D" id="3.40.630.30">
    <property type="match status" value="1"/>
</dbReference>
<dbReference type="InterPro" id="IPR016181">
    <property type="entry name" value="Acyl_CoA_acyltransferase"/>
</dbReference>
<dbReference type="RefSeq" id="WP_377944633.1">
    <property type="nucleotide sequence ID" value="NZ_JBHUCX010000074.1"/>
</dbReference>
<gene>
    <name evidence="2" type="ORF">ACFSB2_18800</name>
</gene>
<dbReference type="GO" id="GO:0016746">
    <property type="term" value="F:acyltransferase activity"/>
    <property type="evidence" value="ECO:0007669"/>
    <property type="project" value="UniProtKB-KW"/>
</dbReference>
<dbReference type="EC" id="2.3.-.-" evidence="2"/>
<dbReference type="CDD" id="cd04301">
    <property type="entry name" value="NAT_SF"/>
    <property type="match status" value="1"/>
</dbReference>
<dbReference type="PROSITE" id="PS51186">
    <property type="entry name" value="GNAT"/>
    <property type="match status" value="1"/>
</dbReference>
<evidence type="ECO:0000313" key="3">
    <source>
        <dbReference type="Proteomes" id="UP001597079"/>
    </source>
</evidence>
<dbReference type="SUPFAM" id="SSF55729">
    <property type="entry name" value="Acyl-CoA N-acyltransferases (Nat)"/>
    <property type="match status" value="1"/>
</dbReference>
<dbReference type="InterPro" id="IPR000182">
    <property type="entry name" value="GNAT_dom"/>
</dbReference>
<reference evidence="3" key="1">
    <citation type="journal article" date="2019" name="Int. J. Syst. Evol. Microbiol.">
        <title>The Global Catalogue of Microorganisms (GCM) 10K type strain sequencing project: providing services to taxonomists for standard genome sequencing and annotation.</title>
        <authorList>
            <consortium name="The Broad Institute Genomics Platform"/>
            <consortium name="The Broad Institute Genome Sequencing Center for Infectious Disease"/>
            <person name="Wu L."/>
            <person name="Ma J."/>
        </authorList>
    </citation>
    <scope>NUCLEOTIDE SEQUENCE [LARGE SCALE GENOMIC DNA]</scope>
    <source>
        <strain evidence="3">CGMCC 1.12286</strain>
    </source>
</reference>
<comment type="caution">
    <text evidence="2">The sequence shown here is derived from an EMBL/GenBank/DDBJ whole genome shotgun (WGS) entry which is preliminary data.</text>
</comment>